<dbReference type="SUPFAM" id="SSF144091">
    <property type="entry name" value="Rhomboid-like"/>
    <property type="match status" value="1"/>
</dbReference>
<comment type="subcellular location">
    <subcellularLocation>
        <location evidence="1">Membrane</location>
        <topology evidence="1">Multi-pass membrane protein</topology>
    </subcellularLocation>
</comment>
<dbReference type="InterPro" id="IPR022764">
    <property type="entry name" value="Peptidase_S54_rhomboid_dom"/>
</dbReference>
<feature type="transmembrane region" description="Helical" evidence="7">
    <location>
        <begin position="335"/>
        <end position="353"/>
    </location>
</feature>
<dbReference type="InterPro" id="IPR035952">
    <property type="entry name" value="Rhomboid-like_sf"/>
</dbReference>
<gene>
    <name evidence="9" type="ORF">DPV69_12985</name>
</gene>
<dbReference type="AlphaFoldDB" id="A0A3S3PT83"/>
<evidence type="ECO:0000313" key="9">
    <source>
        <dbReference type="EMBL" id="RWU06203.1"/>
    </source>
</evidence>
<dbReference type="OrthoDB" id="9778341at2"/>
<dbReference type="Pfam" id="PF01694">
    <property type="entry name" value="Rhomboid"/>
    <property type="match status" value="1"/>
</dbReference>
<feature type="domain" description="Peptidase S54 rhomboid" evidence="8">
    <location>
        <begin position="215"/>
        <end position="351"/>
    </location>
</feature>
<dbReference type="PANTHER" id="PTHR43731:SF14">
    <property type="entry name" value="PRESENILIN-ASSOCIATED RHOMBOID-LIKE PROTEIN, MITOCHONDRIAL"/>
    <property type="match status" value="1"/>
</dbReference>
<dbReference type="Gene3D" id="1.20.1540.10">
    <property type="entry name" value="Rhomboid-like"/>
    <property type="match status" value="1"/>
</dbReference>
<reference evidence="9 10" key="1">
    <citation type="submission" date="2018-06" db="EMBL/GenBank/DDBJ databases">
        <title>Pedobacter endophyticus sp. nov., an endophytic bacterium isolated from a leaf of Triticum aestivum.</title>
        <authorList>
            <person name="Zhang L."/>
        </authorList>
    </citation>
    <scope>NUCLEOTIDE SEQUENCE [LARGE SCALE GENOMIC DNA]</scope>
    <source>
        <strain evidence="9 10">CM134L-2</strain>
    </source>
</reference>
<evidence type="ECO:0000256" key="7">
    <source>
        <dbReference type="SAM" id="Phobius"/>
    </source>
</evidence>
<accession>A0A3S3PT83</accession>
<dbReference type="EMBL" id="SAYW01000004">
    <property type="protein sequence ID" value="RWU06203.1"/>
    <property type="molecule type" value="Genomic_DNA"/>
</dbReference>
<evidence type="ECO:0000256" key="6">
    <source>
        <dbReference type="ARBA" id="ARBA00023136"/>
    </source>
</evidence>
<proteinExistence type="inferred from homology"/>
<dbReference type="GO" id="GO:0016020">
    <property type="term" value="C:membrane"/>
    <property type="evidence" value="ECO:0007669"/>
    <property type="project" value="UniProtKB-SubCell"/>
</dbReference>
<feature type="transmembrane region" description="Helical" evidence="7">
    <location>
        <begin position="365"/>
        <end position="389"/>
    </location>
</feature>
<organism evidence="9 10">
    <name type="scientific">Pedobacter chitinilyticus</name>
    <dbReference type="NCBI Taxonomy" id="2233776"/>
    <lineage>
        <taxon>Bacteria</taxon>
        <taxon>Pseudomonadati</taxon>
        <taxon>Bacteroidota</taxon>
        <taxon>Sphingobacteriia</taxon>
        <taxon>Sphingobacteriales</taxon>
        <taxon>Sphingobacteriaceae</taxon>
        <taxon>Pedobacter</taxon>
    </lineage>
</organism>
<evidence type="ECO:0000256" key="2">
    <source>
        <dbReference type="ARBA" id="ARBA00009045"/>
    </source>
</evidence>
<dbReference type="RefSeq" id="WP_113647820.1">
    <property type="nucleotide sequence ID" value="NZ_QMHN01000004.1"/>
</dbReference>
<keyword evidence="9" id="KW-0645">Protease</keyword>
<keyword evidence="10" id="KW-1185">Reference proteome</keyword>
<dbReference type="Proteomes" id="UP000284120">
    <property type="component" value="Unassembled WGS sequence"/>
</dbReference>
<keyword evidence="3 7" id="KW-0812">Transmembrane</keyword>
<comment type="caution">
    <text evidence="9">The sequence shown here is derived from an EMBL/GenBank/DDBJ whole genome shotgun (WGS) entry which is preliminary data.</text>
</comment>
<evidence type="ECO:0000256" key="4">
    <source>
        <dbReference type="ARBA" id="ARBA00022801"/>
    </source>
</evidence>
<dbReference type="InterPro" id="IPR050925">
    <property type="entry name" value="Rhomboid_protease_S54"/>
</dbReference>
<evidence type="ECO:0000256" key="3">
    <source>
        <dbReference type="ARBA" id="ARBA00022692"/>
    </source>
</evidence>
<evidence type="ECO:0000313" key="10">
    <source>
        <dbReference type="Proteomes" id="UP000284120"/>
    </source>
</evidence>
<feature type="transmembrane region" description="Helical" evidence="7">
    <location>
        <begin position="281"/>
        <end position="299"/>
    </location>
</feature>
<comment type="similarity">
    <text evidence="2">Belongs to the peptidase S54 family.</text>
</comment>
<feature type="transmembrane region" description="Helical" evidence="7">
    <location>
        <begin position="257"/>
        <end position="275"/>
    </location>
</feature>
<evidence type="ECO:0000259" key="8">
    <source>
        <dbReference type="Pfam" id="PF01694"/>
    </source>
</evidence>
<dbReference type="PANTHER" id="PTHR43731">
    <property type="entry name" value="RHOMBOID PROTEASE"/>
    <property type="match status" value="1"/>
</dbReference>
<evidence type="ECO:0000256" key="1">
    <source>
        <dbReference type="ARBA" id="ARBA00004141"/>
    </source>
</evidence>
<evidence type="ECO:0000256" key="5">
    <source>
        <dbReference type="ARBA" id="ARBA00022989"/>
    </source>
</evidence>
<dbReference type="GO" id="GO:0006508">
    <property type="term" value="P:proteolysis"/>
    <property type="evidence" value="ECO:0007669"/>
    <property type="project" value="UniProtKB-KW"/>
</dbReference>
<protein>
    <submittedName>
        <fullName evidence="9">Rhomboid family intramembrane serine protease</fullName>
    </submittedName>
</protein>
<keyword evidence="6 7" id="KW-0472">Membrane</keyword>
<keyword evidence="4" id="KW-0378">Hydrolase</keyword>
<keyword evidence="5 7" id="KW-1133">Transmembrane helix</keyword>
<name>A0A3S3PT83_9SPHI</name>
<feature type="transmembrane region" description="Helical" evidence="7">
    <location>
        <begin position="156"/>
        <end position="179"/>
    </location>
</feature>
<feature type="transmembrane region" description="Helical" evidence="7">
    <location>
        <begin position="311"/>
        <end position="329"/>
    </location>
</feature>
<sequence length="516" mass="59340">MSISWGYSPKVEKFIPLSDFPSDKYLIIVRQAFENLGWKLSHVSESGIIAYTPLSFQSYSEEVTVRIHGNFAVVKSECVGMQLLFNDYGKNEANLEKLFHEFEYVQYHLSDQWEEQVRAFHEFAEKQDDHYFEKAPLAVKDKMKNVFYLFAPRKGYIAAPILLGLNILCFFAWIGLLIATPMFLVARQVPPEEITRLFTELNVMGSLNRKLVLEGDYWRLLSYQFLHGSFRHLFFNMYAFVYLGLMLENKIGWKKFLLIYVLSGICAGLTSIAYHENIYTVGASGAIMGLFGAMLALLLNKFFESNANKALLVSTVFVLGIMLINGSLSARVDNACHLGGLISGFVITYLLVFDHRWSVNRVYPAIKYASVVVLFGVFSYVIFAFTTVYQHEEFFKLKKQFDINAFIFNRVLWMKADYAKDQKIQHVYSFGIRPSKANLAVVEKMGKLKLNDHLTLDRKLRTAIAKETYEAAELLMKDVKSDHQYRKQVSEKITNLMKMQAKFRDSLGRISSPLPQ</sequence>
<dbReference type="GO" id="GO:0004252">
    <property type="term" value="F:serine-type endopeptidase activity"/>
    <property type="evidence" value="ECO:0007669"/>
    <property type="project" value="InterPro"/>
</dbReference>